<dbReference type="Gene3D" id="2.60.120.330">
    <property type="entry name" value="B-lactam Antibiotic, Isopenicillin N Synthase, Chain"/>
    <property type="match status" value="1"/>
</dbReference>
<evidence type="ECO:0000313" key="3">
    <source>
        <dbReference type="Proteomes" id="UP000091956"/>
    </source>
</evidence>
<gene>
    <name evidence="2" type="ORF">VE01_09376</name>
</gene>
<protein>
    <recommendedName>
        <fullName evidence="1">Non-haem dioxygenase N-terminal domain-containing protein</fullName>
    </recommendedName>
</protein>
<proteinExistence type="predicted"/>
<dbReference type="Pfam" id="PF14226">
    <property type="entry name" value="DIOX_N"/>
    <property type="match status" value="1"/>
</dbReference>
<dbReference type="RefSeq" id="XP_018126093.1">
    <property type="nucleotide sequence ID" value="XM_018278790.1"/>
</dbReference>
<evidence type="ECO:0000259" key="1">
    <source>
        <dbReference type="Pfam" id="PF14226"/>
    </source>
</evidence>
<sequence length="146" mass="16272">MTVSTQTVEPANIPVVDFNLLSSGTPQERNAALKQLDDAFQTFAFIYLSNHSIPQEMSKRFFDLPHHVKQLIAHPGSATDHRGFAEVGLGLVSQGIWDAEKVENIRNTAKPEQKEILEIGNPYTTNDPTANPYPNRLLPEDIFPGF</sequence>
<evidence type="ECO:0000313" key="2">
    <source>
        <dbReference type="EMBL" id="OBT92360.1"/>
    </source>
</evidence>
<dbReference type="GeneID" id="28842762"/>
<name>A0A1B8G940_9PEZI</name>
<accession>A0A1B8G940</accession>
<dbReference type="SUPFAM" id="SSF51197">
    <property type="entry name" value="Clavaminate synthase-like"/>
    <property type="match status" value="1"/>
</dbReference>
<reference evidence="2 3" key="1">
    <citation type="submission" date="2016-03" db="EMBL/GenBank/DDBJ databases">
        <title>Comparative genomics of Pseudogymnoascus destructans, the fungus causing white-nose syndrome of bats.</title>
        <authorList>
            <person name="Palmer J.M."/>
            <person name="Drees K.P."/>
            <person name="Foster J.T."/>
            <person name="Lindner D.L."/>
        </authorList>
    </citation>
    <scope>NUCLEOTIDE SEQUENCE [LARGE SCALE GENOMIC DNA]</scope>
    <source>
        <strain evidence="2 3">UAMH 10579</strain>
    </source>
</reference>
<dbReference type="InterPro" id="IPR026992">
    <property type="entry name" value="DIOX_N"/>
</dbReference>
<organism evidence="2 3">
    <name type="scientific">Pseudogymnoascus verrucosus</name>
    <dbReference type="NCBI Taxonomy" id="342668"/>
    <lineage>
        <taxon>Eukaryota</taxon>
        <taxon>Fungi</taxon>
        <taxon>Dikarya</taxon>
        <taxon>Ascomycota</taxon>
        <taxon>Pezizomycotina</taxon>
        <taxon>Leotiomycetes</taxon>
        <taxon>Thelebolales</taxon>
        <taxon>Thelebolaceae</taxon>
        <taxon>Pseudogymnoascus</taxon>
    </lineage>
</organism>
<dbReference type="Proteomes" id="UP000091956">
    <property type="component" value="Unassembled WGS sequence"/>
</dbReference>
<feature type="domain" description="Non-haem dioxygenase N-terminal" evidence="1">
    <location>
        <begin position="13"/>
        <end position="134"/>
    </location>
</feature>
<dbReference type="InterPro" id="IPR027443">
    <property type="entry name" value="IPNS-like_sf"/>
</dbReference>
<reference evidence="3" key="2">
    <citation type="journal article" date="2018" name="Nat. Commun.">
        <title>Extreme sensitivity to ultraviolet light in the fungal pathogen causing white-nose syndrome of bats.</title>
        <authorList>
            <person name="Palmer J.M."/>
            <person name="Drees K.P."/>
            <person name="Foster J.T."/>
            <person name="Lindner D.L."/>
        </authorList>
    </citation>
    <scope>NUCLEOTIDE SEQUENCE [LARGE SCALE GENOMIC DNA]</scope>
    <source>
        <strain evidence="3">UAMH 10579</strain>
    </source>
</reference>
<dbReference type="STRING" id="342668.A0A1B8G940"/>
<keyword evidence="3" id="KW-1185">Reference proteome</keyword>
<dbReference type="EMBL" id="KV460269">
    <property type="protein sequence ID" value="OBT92360.1"/>
    <property type="molecule type" value="Genomic_DNA"/>
</dbReference>
<dbReference type="AlphaFoldDB" id="A0A1B8G940"/>